<keyword evidence="1" id="KW-0175">Coiled coil</keyword>
<dbReference type="EMBL" id="CM008965">
    <property type="protein sequence ID" value="PNW83783.1"/>
    <property type="molecule type" value="Genomic_DNA"/>
</dbReference>
<dbReference type="Gramene" id="PNW83781">
    <property type="protein sequence ID" value="PNW83781"/>
    <property type="gene ID" value="CHLRE_04g217220v5"/>
</dbReference>
<dbReference type="GeneID" id="5728652"/>
<dbReference type="RefSeq" id="XP_042924983.1">
    <property type="nucleotide sequence ID" value="XM_043061724.1"/>
</dbReference>
<gene>
    <name evidence="2" type="ORF">CHLRE_04g217220v5</name>
</gene>
<dbReference type="Gramene" id="PNW83782">
    <property type="protein sequence ID" value="PNW83782"/>
    <property type="gene ID" value="CHLRE_04g217220v5"/>
</dbReference>
<feature type="coiled-coil region" evidence="1">
    <location>
        <begin position="59"/>
        <end position="104"/>
    </location>
</feature>
<dbReference type="EMBL" id="CM008965">
    <property type="protein sequence ID" value="PNW83782.1"/>
    <property type="molecule type" value="Genomic_DNA"/>
</dbReference>
<dbReference type="AlphaFoldDB" id="A0A2K3DTC1"/>
<sequence>MTASRRLYTQLAASAAEAASSGSRPLKIIGTVSAVGTALVLVSQWATGVQLDAFKKSMRADLKTELGAVRNDMNDVKTELGAMLNDIKTELGAMRNDMNDMKTELGAMRNDLKTALLGAMERAVTH</sequence>
<proteinExistence type="predicted"/>
<dbReference type="Proteomes" id="UP000006906">
    <property type="component" value="Chromosome 4"/>
</dbReference>
<reference evidence="2 3" key="1">
    <citation type="journal article" date="2007" name="Science">
        <title>The Chlamydomonas genome reveals the evolution of key animal and plant functions.</title>
        <authorList>
            <person name="Merchant S.S."/>
            <person name="Prochnik S.E."/>
            <person name="Vallon O."/>
            <person name="Harris E.H."/>
            <person name="Karpowicz S.J."/>
            <person name="Witman G.B."/>
            <person name="Terry A."/>
            <person name="Salamov A."/>
            <person name="Fritz-Laylin L.K."/>
            <person name="Marechal-Drouard L."/>
            <person name="Marshall W.F."/>
            <person name="Qu L.H."/>
            <person name="Nelson D.R."/>
            <person name="Sanderfoot A.A."/>
            <person name="Spalding M.H."/>
            <person name="Kapitonov V.V."/>
            <person name="Ren Q."/>
            <person name="Ferris P."/>
            <person name="Lindquist E."/>
            <person name="Shapiro H."/>
            <person name="Lucas S.M."/>
            <person name="Grimwood J."/>
            <person name="Schmutz J."/>
            <person name="Cardol P."/>
            <person name="Cerutti H."/>
            <person name="Chanfreau G."/>
            <person name="Chen C.L."/>
            <person name="Cognat V."/>
            <person name="Croft M.T."/>
            <person name="Dent R."/>
            <person name="Dutcher S."/>
            <person name="Fernandez E."/>
            <person name="Fukuzawa H."/>
            <person name="Gonzalez-Ballester D."/>
            <person name="Gonzalez-Halphen D."/>
            <person name="Hallmann A."/>
            <person name="Hanikenne M."/>
            <person name="Hippler M."/>
            <person name="Inwood W."/>
            <person name="Jabbari K."/>
            <person name="Kalanon M."/>
            <person name="Kuras R."/>
            <person name="Lefebvre P.A."/>
            <person name="Lemaire S.D."/>
            <person name="Lobanov A.V."/>
            <person name="Lohr M."/>
            <person name="Manuell A."/>
            <person name="Meier I."/>
            <person name="Mets L."/>
            <person name="Mittag M."/>
            <person name="Mittelmeier T."/>
            <person name="Moroney J.V."/>
            <person name="Moseley J."/>
            <person name="Napoli C."/>
            <person name="Nedelcu A.M."/>
            <person name="Niyogi K."/>
            <person name="Novoselov S.V."/>
            <person name="Paulsen I.T."/>
            <person name="Pazour G."/>
            <person name="Purton S."/>
            <person name="Ral J.P."/>
            <person name="Riano-Pachon D.M."/>
            <person name="Riekhof W."/>
            <person name="Rymarquis L."/>
            <person name="Schroda M."/>
            <person name="Stern D."/>
            <person name="Umen J."/>
            <person name="Willows R."/>
            <person name="Wilson N."/>
            <person name="Zimmer S.L."/>
            <person name="Allmer J."/>
            <person name="Balk J."/>
            <person name="Bisova K."/>
            <person name="Chen C.J."/>
            <person name="Elias M."/>
            <person name="Gendler K."/>
            <person name="Hauser C."/>
            <person name="Lamb M.R."/>
            <person name="Ledford H."/>
            <person name="Long J.C."/>
            <person name="Minagawa J."/>
            <person name="Page M.D."/>
            <person name="Pan J."/>
            <person name="Pootakham W."/>
            <person name="Roje S."/>
            <person name="Rose A."/>
            <person name="Stahlberg E."/>
            <person name="Terauchi A.M."/>
            <person name="Yang P."/>
            <person name="Ball S."/>
            <person name="Bowler C."/>
            <person name="Dieckmann C.L."/>
            <person name="Gladyshev V.N."/>
            <person name="Green P."/>
            <person name="Jorgensen R."/>
            <person name="Mayfield S."/>
            <person name="Mueller-Roeber B."/>
            <person name="Rajamani S."/>
            <person name="Sayre R.T."/>
            <person name="Brokstein P."/>
            <person name="Dubchak I."/>
            <person name="Goodstein D."/>
            <person name="Hornick L."/>
            <person name="Huang Y.W."/>
            <person name="Jhaveri J."/>
            <person name="Luo Y."/>
            <person name="Martinez D."/>
            <person name="Ngau W.C."/>
            <person name="Otillar B."/>
            <person name="Poliakov A."/>
            <person name="Porter A."/>
            <person name="Szajkowski L."/>
            <person name="Werner G."/>
            <person name="Zhou K."/>
            <person name="Grigoriev I.V."/>
            <person name="Rokhsar D.S."/>
            <person name="Grossman A.R."/>
        </authorList>
    </citation>
    <scope>NUCLEOTIDE SEQUENCE [LARGE SCALE GENOMIC DNA]</scope>
    <source>
        <strain evidence="3">CC-503</strain>
        <strain evidence="2">CC-503 cw92 mt+</strain>
    </source>
</reference>
<dbReference type="Gramene" id="PNW83783">
    <property type="protein sequence ID" value="PNW83783"/>
    <property type="gene ID" value="CHLRE_04g217220v5"/>
</dbReference>
<keyword evidence="3" id="KW-1185">Reference proteome</keyword>
<evidence type="ECO:0000313" key="2">
    <source>
        <dbReference type="EMBL" id="PNW83782.1"/>
    </source>
</evidence>
<name>A0A2K3DTC1_CHLRE</name>
<dbReference type="ExpressionAtlas" id="A0A2K3DTC1">
    <property type="expression patterns" value="baseline and differential"/>
</dbReference>
<dbReference type="EMBL" id="CM008965">
    <property type="protein sequence ID" value="PNW83781.1"/>
    <property type="molecule type" value="Genomic_DNA"/>
</dbReference>
<dbReference type="Gene3D" id="1.20.58.130">
    <property type="match status" value="1"/>
</dbReference>
<reference evidence="2" key="2">
    <citation type="submission" date="2017-07" db="EMBL/GenBank/DDBJ databases">
        <title>WGS assembly of Chlamydomonas reinhardtii.</title>
        <authorList>
            <consortium name="Chlamydomonas Annotation Team"/>
            <consortium name="JGI Annotation Team"/>
            <person name="Merchant S.S."/>
            <person name="Prochnik S.E."/>
            <person name="Vallon O."/>
            <person name="Harris E.H."/>
            <person name="Karpowicz S.J."/>
            <person name="Witman G.B."/>
            <person name="Terry A."/>
            <person name="Salamov A."/>
            <person name="Fritz-Laylin L.K."/>
            <person name="Marechal-Drouard L."/>
            <person name="Marshall W.F."/>
            <person name="Qu L.H."/>
            <person name="Nelson D.R."/>
            <person name="Sanderfoot A.A."/>
            <person name="Spalding M.H."/>
            <person name="Kapitonov V.V."/>
            <person name="Ren Q."/>
            <person name="Ferris P."/>
            <person name="Lindquist E."/>
            <person name="Shapiro H."/>
            <person name="Lucas S.M."/>
            <person name="Grimwood J."/>
            <person name="Schmutz J."/>
            <person name="Grigoriev I.V."/>
            <person name="Rokhsar D.S."/>
        </authorList>
    </citation>
    <scope>NUCLEOTIDE SEQUENCE</scope>
    <source>
        <strain evidence="2">CC-503 cw92 mt+</strain>
    </source>
</reference>
<evidence type="ECO:0000313" key="3">
    <source>
        <dbReference type="Proteomes" id="UP000006906"/>
    </source>
</evidence>
<dbReference type="PaxDb" id="3055-EDO96643"/>
<evidence type="ECO:0000256" key="1">
    <source>
        <dbReference type="SAM" id="Coils"/>
    </source>
</evidence>
<organism evidence="2 3">
    <name type="scientific">Chlamydomonas reinhardtii</name>
    <name type="common">Chlamydomonas smithii</name>
    <dbReference type="NCBI Taxonomy" id="3055"/>
    <lineage>
        <taxon>Eukaryota</taxon>
        <taxon>Viridiplantae</taxon>
        <taxon>Chlorophyta</taxon>
        <taxon>core chlorophytes</taxon>
        <taxon>Chlorophyceae</taxon>
        <taxon>CS clade</taxon>
        <taxon>Chlamydomonadales</taxon>
        <taxon>Chlamydomonadaceae</taxon>
        <taxon>Chlamydomonas</taxon>
    </lineage>
</organism>
<dbReference type="KEGG" id="cre:CHLRE_04g217220v5"/>
<accession>A0A2K3DTC1</accession>
<dbReference type="OrthoDB" id="541156at2759"/>
<dbReference type="RefSeq" id="XP_001703113.2">
    <property type="nucleotide sequence ID" value="XM_001703061.3"/>
</dbReference>
<protein>
    <submittedName>
        <fullName evidence="2">Uncharacterized protein</fullName>
    </submittedName>
</protein>
<dbReference type="RefSeq" id="XP_042924982.1">
    <property type="nucleotide sequence ID" value="XM_043061725.1"/>
</dbReference>